<evidence type="ECO:0000256" key="10">
    <source>
        <dbReference type="ARBA" id="ARBA00022824"/>
    </source>
</evidence>
<dbReference type="EC" id="2.3.2.27" evidence="4"/>
<evidence type="ECO:0000313" key="22">
    <source>
        <dbReference type="Proteomes" id="UP001318040"/>
    </source>
</evidence>
<name>A0AAJ7TWD5_PETMA</name>
<keyword evidence="10" id="KW-0256">Endoplasmic reticulum</keyword>
<dbReference type="PANTHER" id="PTHR22696:SF1">
    <property type="entry name" value="E3 UBIQUITIN-PROTEIN LIGASE RNF26"/>
    <property type="match status" value="1"/>
</dbReference>
<comment type="catalytic activity">
    <reaction evidence="1">
        <text>S-ubiquitinyl-[E2 ubiquitin-conjugating enzyme]-L-cysteine + [acceptor protein]-L-lysine = [E2 ubiquitin-conjugating enzyme]-L-cysteine + N(6)-ubiquitinyl-[acceptor protein]-L-lysine.</text>
        <dbReference type="EC" id="2.3.2.27"/>
    </reaction>
</comment>
<comment type="function">
    <text evidence="14">E3 ubiquitin-protein ligase that plays a key role in endosome organization by retaining vesicles in the perinuclear cloud. Acts as a platform for perinuclear positioning of the endosomal system by mediating ubiquitination of SQSTM1 through interaction with the ubiquitin conjugating enzyme UBE2J1. Ubiquitinated SQSTM1 attracts specific vesicle-associated adapters, forming a molecular bridge that restrains cognate vesicles in the perinuclear region and organizes the endosomal pathway for efficient cargo transport. Also acts as a regulator of type I interferon production in response to viral infection by mediating the formation of 'Lys-11'-linked polyubiquitin chains on TMEM173/STING, leading to stabilize TMEM173/STING. Also required to limit type I interferon response by promoting autophagic degradation of IRF3.</text>
</comment>
<dbReference type="GO" id="GO:0008270">
    <property type="term" value="F:zinc ion binding"/>
    <property type="evidence" value="ECO:0007669"/>
    <property type="project" value="UniProtKB-KW"/>
</dbReference>
<keyword evidence="9" id="KW-0833">Ubl conjugation pathway</keyword>
<organism evidence="22 23">
    <name type="scientific">Petromyzon marinus</name>
    <name type="common">Sea lamprey</name>
    <dbReference type="NCBI Taxonomy" id="7757"/>
    <lineage>
        <taxon>Eukaryota</taxon>
        <taxon>Metazoa</taxon>
        <taxon>Chordata</taxon>
        <taxon>Craniata</taxon>
        <taxon>Vertebrata</taxon>
        <taxon>Cyclostomata</taxon>
        <taxon>Hyperoartia</taxon>
        <taxon>Petromyzontiformes</taxon>
        <taxon>Petromyzontidae</taxon>
        <taxon>Petromyzon</taxon>
    </lineage>
</organism>
<evidence type="ECO:0000256" key="12">
    <source>
        <dbReference type="ARBA" id="ARBA00022989"/>
    </source>
</evidence>
<dbReference type="SMART" id="SM00184">
    <property type="entry name" value="RING"/>
    <property type="match status" value="1"/>
</dbReference>
<evidence type="ECO:0000256" key="20">
    <source>
        <dbReference type="SAM" id="Phobius"/>
    </source>
</evidence>
<gene>
    <name evidence="23" type="primary">RNF26</name>
</gene>
<evidence type="ECO:0000256" key="2">
    <source>
        <dbReference type="ARBA" id="ARBA00004477"/>
    </source>
</evidence>
<dbReference type="SUPFAM" id="SSF57850">
    <property type="entry name" value="RING/U-box"/>
    <property type="match status" value="1"/>
</dbReference>
<evidence type="ECO:0000256" key="15">
    <source>
        <dbReference type="ARBA" id="ARBA00063040"/>
    </source>
</evidence>
<dbReference type="RefSeq" id="XP_032823923.1">
    <property type="nucleotide sequence ID" value="XM_032968032.1"/>
</dbReference>
<evidence type="ECO:0000256" key="13">
    <source>
        <dbReference type="ARBA" id="ARBA00023136"/>
    </source>
</evidence>
<comment type="subunit">
    <text evidence="15">Interacts with INCA1. Interacts with TMEM43, ENDOD1, TMEM33 and TMED1 to form a complex capable of modulating innate immune signaling through the cGAS-STING pathway. Interacts with UBE2J1; this interaction is important for SQSTM1 ubiquitination.</text>
</comment>
<dbReference type="Gene3D" id="3.30.40.10">
    <property type="entry name" value="Zinc/RING finger domain, C3HC4 (zinc finger)"/>
    <property type="match status" value="1"/>
</dbReference>
<keyword evidence="5" id="KW-0808">Transferase</keyword>
<evidence type="ECO:0000256" key="11">
    <source>
        <dbReference type="ARBA" id="ARBA00022833"/>
    </source>
</evidence>
<proteinExistence type="predicted"/>
<evidence type="ECO:0000256" key="18">
    <source>
        <dbReference type="PROSITE-ProRule" id="PRU00175"/>
    </source>
</evidence>
<dbReference type="PROSITE" id="PS50089">
    <property type="entry name" value="ZF_RING_2"/>
    <property type="match status" value="1"/>
</dbReference>
<reference evidence="23" key="1">
    <citation type="submission" date="2025-08" db="UniProtKB">
        <authorList>
            <consortium name="RefSeq"/>
        </authorList>
    </citation>
    <scope>IDENTIFICATION</scope>
    <source>
        <tissue evidence="23">Sperm</tissue>
    </source>
</reference>
<keyword evidence="6 20" id="KW-0812">Transmembrane</keyword>
<feature type="region of interest" description="Disordered" evidence="19">
    <location>
        <begin position="366"/>
        <end position="432"/>
    </location>
</feature>
<dbReference type="Pfam" id="PF13920">
    <property type="entry name" value="zf-C3HC4_3"/>
    <property type="match status" value="1"/>
</dbReference>
<evidence type="ECO:0000256" key="14">
    <source>
        <dbReference type="ARBA" id="ARBA00057605"/>
    </source>
</evidence>
<keyword evidence="7" id="KW-0479">Metal-binding</keyword>
<dbReference type="PANTHER" id="PTHR22696">
    <property type="entry name" value="E3 UBIQUITIN-PROTEIN LIGASE RNF26"/>
    <property type="match status" value="1"/>
</dbReference>
<evidence type="ECO:0000256" key="1">
    <source>
        <dbReference type="ARBA" id="ARBA00000900"/>
    </source>
</evidence>
<evidence type="ECO:0000256" key="8">
    <source>
        <dbReference type="ARBA" id="ARBA00022771"/>
    </source>
</evidence>
<evidence type="ECO:0000256" key="16">
    <source>
        <dbReference type="ARBA" id="ARBA00067352"/>
    </source>
</evidence>
<evidence type="ECO:0000256" key="17">
    <source>
        <dbReference type="ARBA" id="ARBA00075536"/>
    </source>
</evidence>
<dbReference type="GO" id="GO:0005789">
    <property type="term" value="C:endoplasmic reticulum membrane"/>
    <property type="evidence" value="ECO:0007669"/>
    <property type="project" value="UniProtKB-SubCell"/>
</dbReference>
<dbReference type="InterPro" id="IPR013083">
    <property type="entry name" value="Znf_RING/FYVE/PHD"/>
</dbReference>
<dbReference type="CTD" id="79102"/>
<dbReference type="InterPro" id="IPR001841">
    <property type="entry name" value="Znf_RING"/>
</dbReference>
<evidence type="ECO:0000256" key="4">
    <source>
        <dbReference type="ARBA" id="ARBA00012483"/>
    </source>
</evidence>
<dbReference type="Proteomes" id="UP001318040">
    <property type="component" value="Chromosome 38"/>
</dbReference>
<feature type="compositionally biased region" description="Low complexity" evidence="19">
    <location>
        <begin position="366"/>
        <end position="376"/>
    </location>
</feature>
<evidence type="ECO:0000259" key="21">
    <source>
        <dbReference type="PROSITE" id="PS50089"/>
    </source>
</evidence>
<evidence type="ECO:0000256" key="7">
    <source>
        <dbReference type="ARBA" id="ARBA00022723"/>
    </source>
</evidence>
<evidence type="ECO:0000313" key="23">
    <source>
        <dbReference type="RefSeq" id="XP_032823923.1"/>
    </source>
</evidence>
<keyword evidence="13 20" id="KW-0472">Membrane</keyword>
<feature type="transmembrane region" description="Helical" evidence="20">
    <location>
        <begin position="189"/>
        <end position="213"/>
    </location>
</feature>
<keyword evidence="11" id="KW-0862">Zinc</keyword>
<feature type="compositionally biased region" description="Basic and acidic residues" evidence="19">
    <location>
        <begin position="415"/>
        <end position="424"/>
    </location>
</feature>
<dbReference type="GO" id="GO:0006511">
    <property type="term" value="P:ubiquitin-dependent protein catabolic process"/>
    <property type="evidence" value="ECO:0007669"/>
    <property type="project" value="TreeGrafter"/>
</dbReference>
<dbReference type="FunFam" id="3.30.40.10:FF:000387">
    <property type="entry name" value="RING finger protein 26"/>
    <property type="match status" value="1"/>
</dbReference>
<keyword evidence="22" id="KW-1185">Reference proteome</keyword>
<evidence type="ECO:0000256" key="5">
    <source>
        <dbReference type="ARBA" id="ARBA00022679"/>
    </source>
</evidence>
<accession>A0AAJ7TWD5</accession>
<keyword evidence="8 18" id="KW-0863">Zinc-finger</keyword>
<comment type="subcellular location">
    <subcellularLocation>
        <location evidence="2">Endoplasmic reticulum membrane</location>
        <topology evidence="2">Multi-pass membrane protein</topology>
    </subcellularLocation>
</comment>
<comment type="pathway">
    <text evidence="3">Protein modification; protein ubiquitination.</text>
</comment>
<dbReference type="KEGG" id="pmrn:116950309"/>
<feature type="domain" description="RING-type" evidence="21">
    <location>
        <begin position="459"/>
        <end position="501"/>
    </location>
</feature>
<evidence type="ECO:0000256" key="6">
    <source>
        <dbReference type="ARBA" id="ARBA00022692"/>
    </source>
</evidence>
<dbReference type="GO" id="GO:0061630">
    <property type="term" value="F:ubiquitin protein ligase activity"/>
    <property type="evidence" value="ECO:0007669"/>
    <property type="project" value="UniProtKB-EC"/>
</dbReference>
<evidence type="ECO:0000256" key="9">
    <source>
        <dbReference type="ARBA" id="ARBA00022786"/>
    </source>
</evidence>
<evidence type="ECO:0000256" key="19">
    <source>
        <dbReference type="SAM" id="MobiDB-lite"/>
    </source>
</evidence>
<dbReference type="GO" id="GO:0016567">
    <property type="term" value="P:protein ubiquitination"/>
    <property type="evidence" value="ECO:0007669"/>
    <property type="project" value="TreeGrafter"/>
</dbReference>
<feature type="transmembrane region" description="Helical" evidence="20">
    <location>
        <begin position="278"/>
        <end position="303"/>
    </location>
</feature>
<sequence>MMVLLLEALFSTGALLLRVYEAACFVLEVHFALVSALLLVLRALLGLPGAALGLVTSGAAELLAASCRAACGGLALLRGLGLECLGALVAAPGATADAALAAARLPASAALGLAGALRAAAEALGNAGAALVAAAGSAANAVGGAVAANTAAVTNAVDAVASGAAASAMCAATNTADAALSAAAHSAGAVAAALSGAVAATAGAVTATAGAFASLLSAAGSVVGWSVEVAAGAVAYALGLATGALGAASAVATASLAAAVDFWLFALRLPLQLLSISAGAVATAVALQGLLVSAALIGLGVWYLSPRPRRRAAAYARVPRARILSAALRVASANLAALIRAALRRTAPGRHRQRLDVYPAPAPLAALQPPAARRGAPWGGDPGPARVDAPRPEPLPTEPVPDQRREEAAAAAVVEARERQRGEAARNGSGEAAGVRPLWEQQEFLRQEQEEEEDNHKSCVICQDQAKGTVLLPCRHLCLCSACARTIMRGPFNQQKCPLCRKMIVHTMDVFM</sequence>
<evidence type="ECO:0000256" key="3">
    <source>
        <dbReference type="ARBA" id="ARBA00004906"/>
    </source>
</evidence>
<keyword evidence="12 20" id="KW-1133">Transmembrane helix</keyword>
<protein>
    <recommendedName>
        <fullName evidence="16">E3 ubiquitin-protein ligase RNF26</fullName>
        <ecNumber evidence="4">2.3.2.27</ecNumber>
    </recommendedName>
    <alternativeName>
        <fullName evidence="17">RING finger protein 26</fullName>
    </alternativeName>
</protein>
<dbReference type="AlphaFoldDB" id="A0AAJ7TWD5"/>
<feature type="transmembrane region" description="Helical" evidence="20">
    <location>
        <begin position="233"/>
        <end position="266"/>
    </location>
</feature>